<dbReference type="Proteomes" id="UP000245974">
    <property type="component" value="Unassembled WGS sequence"/>
</dbReference>
<evidence type="ECO:0000313" key="2">
    <source>
        <dbReference type="EMBL" id="SPL71948.1"/>
    </source>
</evidence>
<protein>
    <recommendedName>
        <fullName evidence="4">Ion channel protein Tsx</fullName>
    </recommendedName>
</protein>
<name>A0A2U3N2P9_9GAMM</name>
<dbReference type="NCBIfam" id="TIGR02001">
    <property type="entry name" value="gcw_chp"/>
    <property type="match status" value="1"/>
</dbReference>
<dbReference type="Pfam" id="PF09694">
    <property type="entry name" value="Gcw_chp"/>
    <property type="match status" value="1"/>
</dbReference>
<evidence type="ECO:0008006" key="4">
    <source>
        <dbReference type="Google" id="ProtNLM"/>
    </source>
</evidence>
<organism evidence="2 3">
    <name type="scientific">Acinetobacter stercoris</name>
    <dbReference type="NCBI Taxonomy" id="2126983"/>
    <lineage>
        <taxon>Bacteria</taxon>
        <taxon>Pseudomonadati</taxon>
        <taxon>Pseudomonadota</taxon>
        <taxon>Gammaproteobacteria</taxon>
        <taxon>Moraxellales</taxon>
        <taxon>Moraxellaceae</taxon>
        <taxon>Acinetobacter</taxon>
    </lineage>
</organism>
<feature type="signal peptide" evidence="1">
    <location>
        <begin position="1"/>
        <end position="20"/>
    </location>
</feature>
<proteinExistence type="predicted"/>
<evidence type="ECO:0000256" key="1">
    <source>
        <dbReference type="SAM" id="SignalP"/>
    </source>
</evidence>
<reference evidence="3" key="1">
    <citation type="submission" date="2018-03" db="EMBL/GenBank/DDBJ databases">
        <authorList>
            <person name="Blom J."/>
        </authorList>
    </citation>
    <scope>NUCLEOTIDE SEQUENCE [LARGE SCALE GENOMIC DNA]</scope>
    <source>
        <strain evidence="3">KPC-SM-21</strain>
    </source>
</reference>
<dbReference type="AlphaFoldDB" id="A0A2U3N2P9"/>
<gene>
    <name evidence="2" type="ORF">KPC_3126</name>
</gene>
<dbReference type="RefSeq" id="WP_121975360.1">
    <property type="nucleotide sequence ID" value="NZ_OOGT01000194.1"/>
</dbReference>
<sequence length="247" mass="28079">MKHRVLLGCLGVLLLQNTYANNFFDKNQWSMSGNMTLASDYHWRGISMTNGDPAIQGGLQLKHQKGIYAGVWASSSDIDNGSSIEADFMFGYRHAVNQNNALTLQYIDINYPGHTDSIKTNFEEYSVSLDNSSLFRQNDLLKTSIAFSPEYYNHSGHMWRFDSKYSFPVNQDFGLIAAIGATKLEDHNAFLKVWGSDKKDHYYDWKFGLSSSLFNLYSELYYADNSTINPNVSSMDPRVVFSVTKVF</sequence>
<dbReference type="OrthoDB" id="9793561at2"/>
<dbReference type="EMBL" id="OOGT01000194">
    <property type="protein sequence ID" value="SPL71948.1"/>
    <property type="molecule type" value="Genomic_DNA"/>
</dbReference>
<evidence type="ECO:0000313" key="3">
    <source>
        <dbReference type="Proteomes" id="UP000245974"/>
    </source>
</evidence>
<accession>A0A2U3N2P9</accession>
<keyword evidence="3" id="KW-1185">Reference proteome</keyword>
<feature type="chain" id="PRO_5015712675" description="Ion channel protein Tsx" evidence="1">
    <location>
        <begin position="21"/>
        <end position="247"/>
    </location>
</feature>
<keyword evidence="1" id="KW-0732">Signal</keyword>
<dbReference type="InterPro" id="IPR010239">
    <property type="entry name" value="CHP02001"/>
</dbReference>
<dbReference type="InParanoid" id="A0A2U3N2P9"/>